<evidence type="ECO:0000313" key="1">
    <source>
        <dbReference type="EMBL" id="PTX58426.1"/>
    </source>
</evidence>
<name>A0A2T6BQV7_9BACL</name>
<protein>
    <submittedName>
        <fullName evidence="1">Uncharacterized protein</fullName>
    </submittedName>
</protein>
<proteinExistence type="predicted"/>
<organism evidence="1 2">
    <name type="scientific">Melghirimyces profundicolus</name>
    <dbReference type="NCBI Taxonomy" id="1242148"/>
    <lineage>
        <taxon>Bacteria</taxon>
        <taxon>Bacillati</taxon>
        <taxon>Bacillota</taxon>
        <taxon>Bacilli</taxon>
        <taxon>Bacillales</taxon>
        <taxon>Thermoactinomycetaceae</taxon>
        <taxon>Melghirimyces</taxon>
    </lineage>
</organism>
<dbReference type="EMBL" id="QBKR01000016">
    <property type="protein sequence ID" value="PTX58426.1"/>
    <property type="molecule type" value="Genomic_DNA"/>
</dbReference>
<dbReference type="AlphaFoldDB" id="A0A2T6BQV7"/>
<evidence type="ECO:0000313" key="2">
    <source>
        <dbReference type="Proteomes" id="UP000244240"/>
    </source>
</evidence>
<reference evidence="1 2" key="1">
    <citation type="submission" date="2018-04" db="EMBL/GenBank/DDBJ databases">
        <title>Genomic Encyclopedia of Archaeal and Bacterial Type Strains, Phase II (KMG-II): from individual species to whole genera.</title>
        <authorList>
            <person name="Goeker M."/>
        </authorList>
    </citation>
    <scope>NUCLEOTIDE SEQUENCE [LARGE SCALE GENOMIC DNA]</scope>
    <source>
        <strain evidence="1 2">DSM 45787</strain>
    </source>
</reference>
<keyword evidence="2" id="KW-1185">Reference proteome</keyword>
<comment type="caution">
    <text evidence="1">The sequence shown here is derived from an EMBL/GenBank/DDBJ whole genome shotgun (WGS) entry which is preliminary data.</text>
</comment>
<sequence>MLLIQMLLFVGMIHRISVCKQIKMEKYPGQRVRQGYYSVRAEMEADHHQKNKYDYEATMTFIVQNDGYRKPFSPFYPKPVAKPFIIRMNLFYR</sequence>
<gene>
    <name evidence="1" type="ORF">C8P63_11613</name>
</gene>
<accession>A0A2T6BQV7</accession>
<dbReference type="Proteomes" id="UP000244240">
    <property type="component" value="Unassembled WGS sequence"/>
</dbReference>